<dbReference type="SUPFAM" id="SSF46689">
    <property type="entry name" value="Homeodomain-like"/>
    <property type="match status" value="2"/>
</dbReference>
<evidence type="ECO:0000259" key="4">
    <source>
        <dbReference type="PROSITE" id="PS01124"/>
    </source>
</evidence>
<dbReference type="InterPro" id="IPR050204">
    <property type="entry name" value="AraC_XylS_family_regulators"/>
</dbReference>
<dbReference type="GO" id="GO:0043565">
    <property type="term" value="F:sequence-specific DNA binding"/>
    <property type="evidence" value="ECO:0007669"/>
    <property type="project" value="InterPro"/>
</dbReference>
<feature type="domain" description="HTH araC/xylS-type" evidence="4">
    <location>
        <begin position="194"/>
        <end position="292"/>
    </location>
</feature>
<evidence type="ECO:0000256" key="3">
    <source>
        <dbReference type="ARBA" id="ARBA00023163"/>
    </source>
</evidence>
<evidence type="ECO:0000256" key="2">
    <source>
        <dbReference type="ARBA" id="ARBA00023125"/>
    </source>
</evidence>
<protein>
    <submittedName>
        <fullName evidence="5">AraC-like DNA-binding protein</fullName>
    </submittedName>
</protein>
<dbReference type="Pfam" id="PF12833">
    <property type="entry name" value="HTH_18"/>
    <property type="match status" value="1"/>
</dbReference>
<dbReference type="InterPro" id="IPR018060">
    <property type="entry name" value="HTH_AraC"/>
</dbReference>
<dbReference type="InterPro" id="IPR018062">
    <property type="entry name" value="HTH_AraC-typ_CS"/>
</dbReference>
<dbReference type="InterPro" id="IPR009057">
    <property type="entry name" value="Homeodomain-like_sf"/>
</dbReference>
<reference evidence="5 6" key="1">
    <citation type="submission" date="2018-08" db="EMBL/GenBank/DDBJ databases">
        <title>Genomic Encyclopedia of Archaeal and Bacterial Type Strains, Phase II (KMG-II): from individual species to whole genera.</title>
        <authorList>
            <person name="Goeker M."/>
        </authorList>
    </citation>
    <scope>NUCLEOTIDE SEQUENCE [LARGE SCALE GENOMIC DNA]</scope>
    <source>
        <strain evidence="5 6">DSM 582</strain>
    </source>
</reference>
<dbReference type="Proteomes" id="UP000256794">
    <property type="component" value="Unassembled WGS sequence"/>
</dbReference>
<accession>A0AAQ0HI33</accession>
<dbReference type="AlphaFoldDB" id="A0AAQ0HI33"/>
<comment type="caution">
    <text evidence="5">The sequence shown here is derived from an EMBL/GenBank/DDBJ whole genome shotgun (WGS) entry which is preliminary data.</text>
</comment>
<name>A0AAQ0HI33_PARVE</name>
<dbReference type="Gene3D" id="1.10.10.60">
    <property type="entry name" value="Homeodomain-like"/>
    <property type="match status" value="2"/>
</dbReference>
<organism evidence="5 6">
    <name type="scientific">Paracoccus versutus</name>
    <name type="common">Thiobacillus versutus</name>
    <dbReference type="NCBI Taxonomy" id="34007"/>
    <lineage>
        <taxon>Bacteria</taxon>
        <taxon>Pseudomonadati</taxon>
        <taxon>Pseudomonadota</taxon>
        <taxon>Alphaproteobacteria</taxon>
        <taxon>Rhodobacterales</taxon>
        <taxon>Paracoccaceae</taxon>
        <taxon>Paracoccus</taxon>
    </lineage>
</organism>
<dbReference type="PROSITE" id="PS01124">
    <property type="entry name" value="HTH_ARAC_FAMILY_2"/>
    <property type="match status" value="1"/>
</dbReference>
<dbReference type="EMBL" id="QUMX01000022">
    <property type="protein sequence ID" value="REG44546.1"/>
    <property type="molecule type" value="Genomic_DNA"/>
</dbReference>
<sequence>MSPHREFRPRMETRIHGLRTLAPLSFRRFCGAIADVWSVRGEAGGGGFYIAPDPRIVIFLGEAPPPLALRTGADQAEHRGIQALYVPAGVPLWSRIEAGHEKMHLDFHLEGGALQQRLAASNIRPDLSMPRLIGQGDSLTHLGQLAADEVRAPRRGDMLIDALLSATLGEIFATDAEARPSAPASGGLSARRLAALERHLHQNLNRHVTVAEMARIAGLSESRFFHAFKQSCNETPQRWQAGLRLKAACDMMRDPALSLADIAYATGFADQAHLSRAFRAVHGMPPSVWRRAGLQDS</sequence>
<keyword evidence="1" id="KW-0805">Transcription regulation</keyword>
<keyword evidence="6" id="KW-1185">Reference proteome</keyword>
<dbReference type="PANTHER" id="PTHR46796">
    <property type="entry name" value="HTH-TYPE TRANSCRIPTIONAL ACTIVATOR RHAS-RELATED"/>
    <property type="match status" value="1"/>
</dbReference>
<dbReference type="SMART" id="SM00342">
    <property type="entry name" value="HTH_ARAC"/>
    <property type="match status" value="1"/>
</dbReference>
<keyword evidence="3" id="KW-0804">Transcription</keyword>
<dbReference type="PANTHER" id="PTHR46796:SF14">
    <property type="entry name" value="TRANSCRIPTIONAL REGULATORY PROTEIN"/>
    <property type="match status" value="1"/>
</dbReference>
<gene>
    <name evidence="5" type="ORF">ATH84_102215</name>
</gene>
<keyword evidence="2 5" id="KW-0238">DNA-binding</keyword>
<dbReference type="RefSeq" id="WP_036750505.1">
    <property type="nucleotide sequence ID" value="NZ_CP035286.1"/>
</dbReference>
<dbReference type="GO" id="GO:0003700">
    <property type="term" value="F:DNA-binding transcription factor activity"/>
    <property type="evidence" value="ECO:0007669"/>
    <property type="project" value="InterPro"/>
</dbReference>
<proteinExistence type="predicted"/>
<dbReference type="PROSITE" id="PS00041">
    <property type="entry name" value="HTH_ARAC_FAMILY_1"/>
    <property type="match status" value="1"/>
</dbReference>
<evidence type="ECO:0000313" key="5">
    <source>
        <dbReference type="EMBL" id="REG44546.1"/>
    </source>
</evidence>
<evidence type="ECO:0000256" key="1">
    <source>
        <dbReference type="ARBA" id="ARBA00023015"/>
    </source>
</evidence>
<evidence type="ECO:0000313" key="6">
    <source>
        <dbReference type="Proteomes" id="UP000256794"/>
    </source>
</evidence>